<evidence type="ECO:0000256" key="1">
    <source>
        <dbReference type="SAM" id="MobiDB-lite"/>
    </source>
</evidence>
<feature type="chain" id="PRO_5032349148" description="F5/8 type C domain-containing protein" evidence="2">
    <location>
        <begin position="29"/>
        <end position="568"/>
    </location>
</feature>
<dbReference type="InterPro" id="IPR000421">
    <property type="entry name" value="FA58C"/>
</dbReference>
<evidence type="ECO:0000259" key="3">
    <source>
        <dbReference type="PROSITE" id="PS50022"/>
    </source>
</evidence>
<keyword evidence="2" id="KW-0732">Signal</keyword>
<evidence type="ECO:0000256" key="2">
    <source>
        <dbReference type="SAM" id="SignalP"/>
    </source>
</evidence>
<dbReference type="InterPro" id="IPR032329">
    <property type="entry name" value="DUF4855"/>
</dbReference>
<dbReference type="Pfam" id="PF16147">
    <property type="entry name" value="DUF4855"/>
    <property type="match status" value="1"/>
</dbReference>
<feature type="domain" description="F5/8 type C" evidence="3">
    <location>
        <begin position="36"/>
        <end position="205"/>
    </location>
</feature>
<dbReference type="AlphaFoldDB" id="A0A839TPJ3"/>
<dbReference type="EMBL" id="JACHXJ010000002">
    <property type="protein sequence ID" value="MBB3128632.1"/>
    <property type="molecule type" value="Genomic_DNA"/>
</dbReference>
<gene>
    <name evidence="4" type="ORF">FHS19_003286</name>
</gene>
<feature type="compositionally biased region" description="Polar residues" evidence="1">
    <location>
        <begin position="28"/>
        <end position="38"/>
    </location>
</feature>
<name>A0A839TPJ3_9BACL</name>
<dbReference type="Proteomes" id="UP000517523">
    <property type="component" value="Unassembled WGS sequence"/>
</dbReference>
<reference evidence="4 5" key="1">
    <citation type="submission" date="2020-08" db="EMBL/GenBank/DDBJ databases">
        <title>Genomic Encyclopedia of Type Strains, Phase III (KMG-III): the genomes of soil and plant-associated and newly described type strains.</title>
        <authorList>
            <person name="Whitman W."/>
        </authorList>
    </citation>
    <scope>NUCLEOTIDE SEQUENCE [LARGE SCALE GENOMIC DNA]</scope>
    <source>
        <strain evidence="4 5">CECT 5831</strain>
    </source>
</reference>
<accession>A0A839TPJ3</accession>
<organism evidence="4 5">
    <name type="scientific">Paenibacillus rhizosphaerae</name>
    <dbReference type="NCBI Taxonomy" id="297318"/>
    <lineage>
        <taxon>Bacteria</taxon>
        <taxon>Bacillati</taxon>
        <taxon>Bacillota</taxon>
        <taxon>Bacilli</taxon>
        <taxon>Bacillales</taxon>
        <taxon>Paenibacillaceae</taxon>
        <taxon>Paenibacillus</taxon>
    </lineage>
</organism>
<feature type="region of interest" description="Disordered" evidence="1">
    <location>
        <begin position="27"/>
        <end position="76"/>
    </location>
</feature>
<dbReference type="PROSITE" id="PS50022">
    <property type="entry name" value="FA58C_3"/>
    <property type="match status" value="1"/>
</dbReference>
<protein>
    <recommendedName>
        <fullName evidence="3">F5/8 type C domain-containing protein</fullName>
    </recommendedName>
</protein>
<comment type="caution">
    <text evidence="4">The sequence shown here is derived from an EMBL/GenBank/DDBJ whole genome shotgun (WGS) entry which is preliminary data.</text>
</comment>
<feature type="signal peptide" evidence="2">
    <location>
        <begin position="1"/>
        <end position="28"/>
    </location>
</feature>
<dbReference type="RefSeq" id="WP_183582776.1">
    <property type="nucleotide sequence ID" value="NZ_JACHXJ010000002.1"/>
</dbReference>
<dbReference type="InterPro" id="IPR008979">
    <property type="entry name" value="Galactose-bd-like_sf"/>
</dbReference>
<dbReference type="SUPFAM" id="SSF49785">
    <property type="entry name" value="Galactose-binding domain-like"/>
    <property type="match status" value="1"/>
</dbReference>
<evidence type="ECO:0000313" key="5">
    <source>
        <dbReference type="Proteomes" id="UP000517523"/>
    </source>
</evidence>
<dbReference type="Gene3D" id="2.60.120.260">
    <property type="entry name" value="Galactose-binding domain-like"/>
    <property type="match status" value="1"/>
</dbReference>
<proteinExistence type="predicted"/>
<evidence type="ECO:0000313" key="4">
    <source>
        <dbReference type="EMBL" id="MBB3128632.1"/>
    </source>
</evidence>
<sequence length="568" mass="62500">MMRFRRIGSYLLSALLMTGILPPVAAQAGSSHPQLATGNNGGGETNLALGKPYTVSEAANDPHPDTGGGMTDGVLASDDPADEAWTGFYKGSSRVITIDLGKEQSITSIHANFLQIPSASIQYPNALSFYTSKDGKNWTALKHAGPPVAFWIGVKPPQYTFEWDAAKDGVPGGGDKSSAAFSRYVKVRFTTKDWVLLDEIQVMGQDGNTKGATVLNAKKEQYMQPGAQTGGISNLALLYNGSYQNGLGDWTTEKLIPYLAHVNPNGTPSDWLFDGILYLGLSSPAGRAFSMSVNGSNWDDWKWYLDKTFASDGDLDALNTAVGEVVTKLGKPDGKNGSKYPVVLMIPYPAEPQTDFGDVDSDGISENFNAVQVGADASLASKKKAVDWYIEQLIQRWNAKGYNNLKLAGLYWLNEEVAPDGTMDAELIQHTADVVHDNDLLFYWIPHLRGYQFFTWEKLGFDAVTYQPNYFFQADSPADRIRDTADWAKSLGMGMEMEFDERILTDAALRQKYYNYLNGAAEFGYAKDAFKAYYQGNDTLLQAARSDVPAVRASYDDMYRFIKGKYKP</sequence>